<evidence type="ECO:0000313" key="3">
    <source>
        <dbReference type="EMBL" id="PIR47102.1"/>
    </source>
</evidence>
<keyword evidence="1" id="KW-0812">Transmembrane</keyword>
<evidence type="ECO:0000256" key="2">
    <source>
        <dbReference type="SAM" id="SignalP"/>
    </source>
</evidence>
<keyword evidence="1" id="KW-0472">Membrane</keyword>
<name>A0A2H0RKN5_9BACT</name>
<feature type="transmembrane region" description="Helical" evidence="1">
    <location>
        <begin position="288"/>
        <end position="310"/>
    </location>
</feature>
<dbReference type="Proteomes" id="UP000230833">
    <property type="component" value="Unassembled WGS sequence"/>
</dbReference>
<proteinExistence type="predicted"/>
<feature type="transmembrane region" description="Helical" evidence="1">
    <location>
        <begin position="330"/>
        <end position="355"/>
    </location>
</feature>
<dbReference type="Pfam" id="PF07907">
    <property type="entry name" value="YibE_F"/>
    <property type="match status" value="1"/>
</dbReference>
<feature type="chain" id="PRO_5013950611" description="YibE/F family protein" evidence="2">
    <location>
        <begin position="22"/>
        <end position="359"/>
    </location>
</feature>
<dbReference type="EMBL" id="PCYL01000006">
    <property type="protein sequence ID" value="PIR47102.1"/>
    <property type="molecule type" value="Genomic_DNA"/>
</dbReference>
<dbReference type="InterPro" id="IPR012507">
    <property type="entry name" value="YibE_F"/>
</dbReference>
<protein>
    <recommendedName>
        <fullName evidence="5">YibE/F family protein</fullName>
    </recommendedName>
</protein>
<feature type="transmembrane region" description="Helical" evidence="1">
    <location>
        <begin position="234"/>
        <end position="250"/>
    </location>
</feature>
<feature type="transmembrane region" description="Helical" evidence="1">
    <location>
        <begin position="135"/>
        <end position="155"/>
    </location>
</feature>
<evidence type="ECO:0008006" key="5">
    <source>
        <dbReference type="Google" id="ProtNLM"/>
    </source>
</evidence>
<evidence type="ECO:0000256" key="1">
    <source>
        <dbReference type="SAM" id="Phobius"/>
    </source>
</evidence>
<gene>
    <name evidence="3" type="ORF">COV07_00725</name>
</gene>
<dbReference type="AlphaFoldDB" id="A0A2H0RKN5"/>
<feature type="transmembrane region" description="Helical" evidence="1">
    <location>
        <begin position="161"/>
        <end position="182"/>
    </location>
</feature>
<reference evidence="3 4" key="1">
    <citation type="submission" date="2017-09" db="EMBL/GenBank/DDBJ databases">
        <title>Depth-based differentiation of microbial function through sediment-hosted aquifers and enrichment of novel symbionts in the deep terrestrial subsurface.</title>
        <authorList>
            <person name="Probst A.J."/>
            <person name="Ladd B."/>
            <person name="Jarett J.K."/>
            <person name="Geller-Mcgrath D.E."/>
            <person name="Sieber C.M."/>
            <person name="Emerson J.B."/>
            <person name="Anantharaman K."/>
            <person name="Thomas B.C."/>
            <person name="Malmstrom R."/>
            <person name="Stieglmeier M."/>
            <person name="Klingl A."/>
            <person name="Woyke T."/>
            <person name="Ryan C.M."/>
            <person name="Banfield J.F."/>
        </authorList>
    </citation>
    <scope>NUCLEOTIDE SEQUENCE [LARGE SCALE GENOMIC DNA]</scope>
    <source>
        <strain evidence="3">CG10_big_fil_rev_8_21_14_0_10_45_14</strain>
    </source>
</reference>
<evidence type="ECO:0000313" key="4">
    <source>
        <dbReference type="Proteomes" id="UP000230833"/>
    </source>
</evidence>
<accession>A0A2H0RKN5</accession>
<dbReference type="PANTHER" id="PTHR41771">
    <property type="entry name" value="MEMBRANE PROTEIN-RELATED"/>
    <property type="match status" value="1"/>
</dbReference>
<sequence>MIRLKILLVFLSFLLPAPLFAAELIVDDPVIVPARVSEVVSQRSEVLPGLHIERTIQTLTLIGNGEDNKGTFYTLENDRAVLEKGDRVWLAIRTNTLGEESISVQEIDRRVPLMLLFSVFVILVIFLSRWQGVRAIFGLLASIFIIGYVLVPSLTKGHPPVLTASLVAIVISIGSMILVHGWKNSTKAAIGGTVIAIVCTSILSYAVIIFASLSGITDDASVYLSLSQGVKLDLSGLLLGAMIIGVLGVLDDATITQAETVATIHSANPKATRYELYKQGMRVGHEHISALVNTLALAYTGAALPLLLLFSYSNQSIGYLGSLEIVSTEILRILVGSIGVVLAVPISTFFAAYLYKGRN</sequence>
<organism evidence="3 4">
    <name type="scientific">Candidatus Vogelbacteria bacterium CG10_big_fil_rev_8_21_14_0_10_45_14</name>
    <dbReference type="NCBI Taxonomy" id="1975042"/>
    <lineage>
        <taxon>Bacteria</taxon>
        <taxon>Candidatus Vogeliibacteriota</taxon>
    </lineage>
</organism>
<keyword evidence="2" id="KW-0732">Signal</keyword>
<feature type="transmembrane region" description="Helical" evidence="1">
    <location>
        <begin position="194"/>
        <end position="214"/>
    </location>
</feature>
<feature type="signal peptide" evidence="2">
    <location>
        <begin position="1"/>
        <end position="21"/>
    </location>
</feature>
<feature type="transmembrane region" description="Helical" evidence="1">
    <location>
        <begin position="111"/>
        <end position="128"/>
    </location>
</feature>
<dbReference type="PANTHER" id="PTHR41771:SF1">
    <property type="entry name" value="MEMBRANE PROTEIN"/>
    <property type="match status" value="1"/>
</dbReference>
<comment type="caution">
    <text evidence="3">The sequence shown here is derived from an EMBL/GenBank/DDBJ whole genome shotgun (WGS) entry which is preliminary data.</text>
</comment>
<keyword evidence="1" id="KW-1133">Transmembrane helix</keyword>